<reference evidence="1" key="1">
    <citation type="submission" date="2020-06" db="EMBL/GenBank/DDBJ databases">
        <title>Genomic insights into acetone-butanol-ethanol (ABE) fermentation by sequencing solventogenic clostridia strains.</title>
        <authorList>
            <person name="Brown S."/>
        </authorList>
    </citation>
    <scope>NUCLEOTIDE SEQUENCE</scope>
    <source>
        <strain evidence="1">DJ123</strain>
    </source>
</reference>
<proteinExistence type="predicted"/>
<dbReference type="Proteomes" id="UP000822184">
    <property type="component" value="Unassembled WGS sequence"/>
</dbReference>
<evidence type="ECO:0000313" key="1">
    <source>
        <dbReference type="EMBL" id="NSB14521.1"/>
    </source>
</evidence>
<gene>
    <name evidence="1" type="ORF">BCD95_002780</name>
</gene>
<name>A0AAE5H5F0_CLOBE</name>
<sequence length="169" mass="19201">MSNIIELKNNSNMNIHMSNGTTSVFITVLGLSGTRLAKTDDEKKLLVWILEKDQSKCGIGTVGFAISEMPWVKENFENQKIFMLEVVKGVKEKLGWETLDYTPNEKIIFPCIDTFSDMVKELKKADIDENAIEEWENACENSEPMFNGYPVCKEHNVLLTIFGCHVCND</sequence>
<organism evidence="1 2">
    <name type="scientific">Clostridium beijerinckii</name>
    <name type="common">Clostridium MP</name>
    <dbReference type="NCBI Taxonomy" id="1520"/>
    <lineage>
        <taxon>Bacteria</taxon>
        <taxon>Bacillati</taxon>
        <taxon>Bacillota</taxon>
        <taxon>Clostridia</taxon>
        <taxon>Eubacteriales</taxon>
        <taxon>Clostridiaceae</taxon>
        <taxon>Clostridium</taxon>
    </lineage>
</organism>
<dbReference type="AlphaFoldDB" id="A0AAE5H5F0"/>
<protein>
    <submittedName>
        <fullName evidence="1">Uncharacterized protein</fullName>
    </submittedName>
</protein>
<dbReference type="RefSeq" id="WP_077855602.1">
    <property type="nucleotide sequence ID" value="NZ_JABTDW010000001.1"/>
</dbReference>
<comment type="caution">
    <text evidence="1">The sequence shown here is derived from an EMBL/GenBank/DDBJ whole genome shotgun (WGS) entry which is preliminary data.</text>
</comment>
<accession>A0AAE5H5F0</accession>
<evidence type="ECO:0000313" key="2">
    <source>
        <dbReference type="Proteomes" id="UP000822184"/>
    </source>
</evidence>
<dbReference type="EMBL" id="JABTDW010000001">
    <property type="protein sequence ID" value="NSB14521.1"/>
    <property type="molecule type" value="Genomic_DNA"/>
</dbReference>